<evidence type="ECO:0000313" key="3">
    <source>
        <dbReference type="Proteomes" id="UP000249682"/>
    </source>
</evidence>
<accession>A0AAD0KUX4</accession>
<organism evidence="2 3">
    <name type="scientific">Mycobacterium leprae</name>
    <dbReference type="NCBI Taxonomy" id="1769"/>
    <lineage>
        <taxon>Bacteria</taxon>
        <taxon>Bacillati</taxon>
        <taxon>Actinomycetota</taxon>
        <taxon>Actinomycetes</taxon>
        <taxon>Mycobacteriales</taxon>
        <taxon>Mycobacteriaceae</taxon>
        <taxon>Mycobacterium</taxon>
    </lineage>
</organism>
<evidence type="ECO:0000313" key="2">
    <source>
        <dbReference type="EMBL" id="AWV48348.1"/>
    </source>
</evidence>
<dbReference type="Proteomes" id="UP000249682">
    <property type="component" value="Chromosome"/>
</dbReference>
<name>A0AAD0KUX4_MYCLR</name>
<dbReference type="RefSeq" id="WP_049769836.1">
    <property type="nucleotide sequence ID" value="NZ_CP029543.1"/>
</dbReference>
<evidence type="ECO:0000256" key="1">
    <source>
        <dbReference type="SAM" id="MobiDB-lite"/>
    </source>
</evidence>
<feature type="region of interest" description="Disordered" evidence="1">
    <location>
        <begin position="29"/>
        <end position="79"/>
    </location>
</feature>
<sequence length="79" mass="8411">MIAEAQRAEAELVSADVDTLEELRAAFDDIRPLNDEADSSIDKAPRQRGSNPAAGGPHGGSGVRDGHPSDGVSRTWRWA</sequence>
<dbReference type="EMBL" id="CP029543">
    <property type="protein sequence ID" value="AWV48348.1"/>
    <property type="molecule type" value="Genomic_DNA"/>
</dbReference>
<feature type="compositionally biased region" description="Basic and acidic residues" evidence="1">
    <location>
        <begin position="29"/>
        <end position="45"/>
    </location>
</feature>
<proteinExistence type="predicted"/>
<gene>
    <name evidence="2" type="ORF">DIJ64_10630</name>
</gene>
<dbReference type="AlphaFoldDB" id="A0AAD0KUX4"/>
<reference evidence="2 3" key="1">
    <citation type="submission" date="2018-05" db="EMBL/GenBank/DDBJ databases">
        <title>Evolution of small genomes with special reference to Mycobacterium leprae.</title>
        <authorList>
            <person name="Mohanty P.S."/>
            <person name="Bansal A.K."/>
            <person name="Gupta U.D."/>
            <person name="Naaz F."/>
            <person name="Dwivedi V.D."/>
            <person name="Singh H."/>
            <person name="Gupta G."/>
            <person name="Sharma S."/>
            <person name="Arora M."/>
        </authorList>
    </citation>
    <scope>NUCLEOTIDE SEQUENCE [LARGE SCALE GENOMIC DNA]</scope>
    <source>
        <strain evidence="2 3">MRHRU-235-G</strain>
    </source>
</reference>
<protein>
    <submittedName>
        <fullName evidence="2">Uncharacterized protein</fullName>
    </submittedName>
</protein>